<keyword evidence="3" id="KW-0732">Signal</keyword>
<feature type="chain" id="PRO_5046543895" description="Lipoprotein" evidence="3">
    <location>
        <begin position="28"/>
        <end position="165"/>
    </location>
</feature>
<organism evidence="4 5">
    <name type="scientific">Paeniglutamicibacter kerguelensis</name>
    <dbReference type="NCBI Taxonomy" id="254788"/>
    <lineage>
        <taxon>Bacteria</taxon>
        <taxon>Bacillati</taxon>
        <taxon>Actinomycetota</taxon>
        <taxon>Actinomycetes</taxon>
        <taxon>Micrococcales</taxon>
        <taxon>Micrococcaceae</taxon>
        <taxon>Paeniglutamicibacter</taxon>
    </lineage>
</organism>
<keyword evidence="5" id="KW-1185">Reference proteome</keyword>
<evidence type="ECO:0000256" key="3">
    <source>
        <dbReference type="SAM" id="SignalP"/>
    </source>
</evidence>
<dbReference type="EMBL" id="JAGIOF010000001">
    <property type="protein sequence ID" value="MBP2386013.1"/>
    <property type="molecule type" value="Genomic_DNA"/>
</dbReference>
<name>A0ABS4XCA0_9MICC</name>
<accession>A0ABS4XCA0</accession>
<gene>
    <name evidence="4" type="ORF">JOF47_001524</name>
</gene>
<feature type="signal peptide" evidence="3">
    <location>
        <begin position="1"/>
        <end position="27"/>
    </location>
</feature>
<evidence type="ECO:0000256" key="2">
    <source>
        <dbReference type="SAM" id="MobiDB-lite"/>
    </source>
</evidence>
<feature type="coiled-coil region" evidence="1">
    <location>
        <begin position="108"/>
        <end position="162"/>
    </location>
</feature>
<sequence>MQHRLSRTAGPLALAAAALLLALAGCAPQPPAESASPVPTDMASPVPTEMVSPVPTETVSPVCSSADALAASLDEFHNTLTPDATLEQVGAARDKVVMSYDALVAEVKDVAQERVAELKTQVDRLKATVESVKEGAKVSDAIEELENQADAVDTSLNSLESQLKC</sequence>
<protein>
    <recommendedName>
        <fullName evidence="6">Lipoprotein</fullName>
    </recommendedName>
</protein>
<evidence type="ECO:0008006" key="6">
    <source>
        <dbReference type="Google" id="ProtNLM"/>
    </source>
</evidence>
<proteinExistence type="predicted"/>
<feature type="region of interest" description="Disordered" evidence="2">
    <location>
        <begin position="30"/>
        <end position="59"/>
    </location>
</feature>
<evidence type="ECO:0000313" key="4">
    <source>
        <dbReference type="EMBL" id="MBP2386013.1"/>
    </source>
</evidence>
<dbReference type="Proteomes" id="UP001296993">
    <property type="component" value="Unassembled WGS sequence"/>
</dbReference>
<reference evidence="4 5" key="1">
    <citation type="submission" date="2021-03" db="EMBL/GenBank/DDBJ databases">
        <title>Sequencing the genomes of 1000 actinobacteria strains.</title>
        <authorList>
            <person name="Klenk H.-P."/>
        </authorList>
    </citation>
    <scope>NUCLEOTIDE SEQUENCE [LARGE SCALE GENOMIC DNA]</scope>
    <source>
        <strain evidence="4 5">DSM 15797</strain>
    </source>
</reference>
<evidence type="ECO:0000256" key="1">
    <source>
        <dbReference type="SAM" id="Coils"/>
    </source>
</evidence>
<comment type="caution">
    <text evidence="4">The sequence shown here is derived from an EMBL/GenBank/DDBJ whole genome shotgun (WGS) entry which is preliminary data.</text>
</comment>
<dbReference type="PROSITE" id="PS51257">
    <property type="entry name" value="PROKAR_LIPOPROTEIN"/>
    <property type="match status" value="1"/>
</dbReference>
<dbReference type="RefSeq" id="WP_209996985.1">
    <property type="nucleotide sequence ID" value="NZ_BAAAJY010000003.1"/>
</dbReference>
<keyword evidence="1" id="KW-0175">Coiled coil</keyword>
<evidence type="ECO:0000313" key="5">
    <source>
        <dbReference type="Proteomes" id="UP001296993"/>
    </source>
</evidence>